<dbReference type="EMBL" id="FOWW01000005">
    <property type="protein sequence ID" value="SFQ16764.1"/>
    <property type="molecule type" value="Genomic_DNA"/>
</dbReference>
<dbReference type="EC" id="3.1.3.48" evidence="2"/>
<protein>
    <recommendedName>
        <fullName evidence="2">protein-tyrosine-phosphatase</fullName>
        <ecNumber evidence="2">3.1.3.48</ecNumber>
    </recommendedName>
</protein>
<comment type="similarity">
    <text evidence="1">Belongs to the low molecular weight phosphotyrosine protein phosphatase family.</text>
</comment>
<dbReference type="PANTHER" id="PTHR11717:SF7">
    <property type="entry name" value="LOW MOLECULAR WEIGHT PHOSPHOTYROSINE PROTEIN PHOSPHATASE"/>
    <property type="match status" value="1"/>
</dbReference>
<evidence type="ECO:0000259" key="6">
    <source>
        <dbReference type="SMART" id="SM00226"/>
    </source>
</evidence>
<gene>
    <name evidence="7" type="ORF">SAMN05421810_10516</name>
</gene>
<evidence type="ECO:0000313" key="8">
    <source>
        <dbReference type="Proteomes" id="UP000198727"/>
    </source>
</evidence>
<feature type="active site" description="Proton donor" evidence="5">
    <location>
        <position position="143"/>
    </location>
</feature>
<dbReference type="InterPro" id="IPR050438">
    <property type="entry name" value="LMW_PTPase"/>
</dbReference>
<dbReference type="AlphaFoldDB" id="A0A1I5WAH7"/>
<dbReference type="PANTHER" id="PTHR11717">
    <property type="entry name" value="LOW MOLECULAR WEIGHT PROTEIN TYROSINE PHOSPHATASE"/>
    <property type="match status" value="1"/>
</dbReference>
<dbReference type="CDD" id="cd16343">
    <property type="entry name" value="LMWPTP"/>
    <property type="match status" value="1"/>
</dbReference>
<feature type="domain" description="Phosphotyrosine protein phosphatase I" evidence="6">
    <location>
        <begin position="23"/>
        <end position="169"/>
    </location>
</feature>
<keyword evidence="8" id="KW-1185">Reference proteome</keyword>
<dbReference type="InterPro" id="IPR023485">
    <property type="entry name" value="Ptyr_pPase"/>
</dbReference>
<accession>A0A1I5WAH7</accession>
<dbReference type="STRING" id="587909.SAMN05421810_10516"/>
<proteinExistence type="inferred from homology"/>
<evidence type="ECO:0000256" key="3">
    <source>
        <dbReference type="ARBA" id="ARBA00022801"/>
    </source>
</evidence>
<feature type="active site" evidence="5">
    <location>
        <position position="35"/>
    </location>
</feature>
<dbReference type="Proteomes" id="UP000198727">
    <property type="component" value="Unassembled WGS sequence"/>
</dbReference>
<dbReference type="InterPro" id="IPR017867">
    <property type="entry name" value="Tyr_phospatase_low_mol_wt"/>
</dbReference>
<dbReference type="PRINTS" id="PR00719">
    <property type="entry name" value="LMWPTPASE"/>
</dbReference>
<name>A0A1I5WAH7_9PSEU</name>
<evidence type="ECO:0000256" key="2">
    <source>
        <dbReference type="ARBA" id="ARBA00013064"/>
    </source>
</evidence>
<reference evidence="8" key="1">
    <citation type="submission" date="2016-10" db="EMBL/GenBank/DDBJ databases">
        <authorList>
            <person name="Varghese N."/>
            <person name="Submissions S."/>
        </authorList>
    </citation>
    <scope>NUCLEOTIDE SEQUENCE [LARGE SCALE GENOMIC DNA]</scope>
    <source>
        <strain evidence="8">CGMCC 4.5579</strain>
    </source>
</reference>
<dbReference type="Pfam" id="PF01451">
    <property type="entry name" value="LMWPc"/>
    <property type="match status" value="1"/>
</dbReference>
<evidence type="ECO:0000256" key="4">
    <source>
        <dbReference type="ARBA" id="ARBA00022912"/>
    </source>
</evidence>
<evidence type="ECO:0000256" key="1">
    <source>
        <dbReference type="ARBA" id="ARBA00011063"/>
    </source>
</evidence>
<dbReference type="GO" id="GO:0004725">
    <property type="term" value="F:protein tyrosine phosphatase activity"/>
    <property type="evidence" value="ECO:0007669"/>
    <property type="project" value="UniProtKB-EC"/>
</dbReference>
<keyword evidence="4" id="KW-0904">Protein phosphatase</keyword>
<organism evidence="7 8">
    <name type="scientific">Amycolatopsis arida</name>
    <dbReference type="NCBI Taxonomy" id="587909"/>
    <lineage>
        <taxon>Bacteria</taxon>
        <taxon>Bacillati</taxon>
        <taxon>Actinomycetota</taxon>
        <taxon>Actinomycetes</taxon>
        <taxon>Pseudonocardiales</taxon>
        <taxon>Pseudonocardiaceae</taxon>
        <taxon>Amycolatopsis</taxon>
    </lineage>
</organism>
<dbReference type="SMART" id="SM00226">
    <property type="entry name" value="LMWPc"/>
    <property type="match status" value="1"/>
</dbReference>
<feature type="active site" description="Nucleophile" evidence="5">
    <location>
        <position position="29"/>
    </location>
</feature>
<keyword evidence="3" id="KW-0378">Hydrolase</keyword>
<evidence type="ECO:0000256" key="5">
    <source>
        <dbReference type="PIRSR" id="PIRSR617867-1"/>
    </source>
</evidence>
<dbReference type="Gene3D" id="3.40.50.2300">
    <property type="match status" value="1"/>
</dbReference>
<dbReference type="SUPFAM" id="SSF52788">
    <property type="entry name" value="Phosphotyrosine protein phosphatases I"/>
    <property type="match status" value="1"/>
</dbReference>
<dbReference type="InterPro" id="IPR036196">
    <property type="entry name" value="Ptyr_pPase_sf"/>
</dbReference>
<evidence type="ECO:0000313" key="7">
    <source>
        <dbReference type="EMBL" id="SFQ16764.1"/>
    </source>
</evidence>
<sequence>MIGMGDTGGMANDISGSAGEAPLHVCFVCSGNICRSPMAALIFTEHLRRAGLADRVRISSAGTGPWHVGEPADQRATQTLTRHGYAVEHVAAQVDDDHLAADLLLAADRGHVEALRALVDDPGKVRLLRDFDPTAPRGAEVPDPYYGGADGFDVVLGMIERAMPTLLDWVREHLRENDETETLRETS</sequence>